<dbReference type="Pfam" id="PF00005">
    <property type="entry name" value="ABC_tran"/>
    <property type="match status" value="1"/>
</dbReference>
<keyword evidence="2 4" id="KW-0067">ATP-binding</keyword>
<reference evidence="5" key="1">
    <citation type="submission" date="2017-09" db="EMBL/GenBank/DDBJ databases">
        <authorList>
            <person name="Varghese N."/>
            <person name="Submissions S."/>
        </authorList>
    </citation>
    <scope>NUCLEOTIDE SEQUENCE [LARGE SCALE GENOMIC DNA]</scope>
    <source>
        <strain evidence="5">CGMCC 1.12461</strain>
    </source>
</reference>
<protein>
    <submittedName>
        <fullName evidence="4">Putative ABC transport system ATP-binding protein/lipoprotein-releasing system ATP-binding protein</fullName>
    </submittedName>
</protein>
<dbReference type="InterPro" id="IPR027417">
    <property type="entry name" value="P-loop_NTPase"/>
</dbReference>
<dbReference type="GO" id="GO:0005524">
    <property type="term" value="F:ATP binding"/>
    <property type="evidence" value="ECO:0007669"/>
    <property type="project" value="UniProtKB-KW"/>
</dbReference>
<dbReference type="Proteomes" id="UP000219353">
    <property type="component" value="Unassembled WGS sequence"/>
</dbReference>
<evidence type="ECO:0000256" key="1">
    <source>
        <dbReference type="ARBA" id="ARBA00022741"/>
    </source>
</evidence>
<gene>
    <name evidence="4" type="ORF">SAMN06297280_3465</name>
</gene>
<dbReference type="InterPro" id="IPR003593">
    <property type="entry name" value="AAA+_ATPase"/>
</dbReference>
<accession>A0A285JH42</accession>
<evidence type="ECO:0000313" key="4">
    <source>
        <dbReference type="EMBL" id="SNY58696.1"/>
    </source>
</evidence>
<keyword evidence="1" id="KW-0547">Nucleotide-binding</keyword>
<sequence>MSSTNKLELLQIWQSYGSSAERIHALRDVSVTIAPGESLAVLGQRSSGKTTLLNLIGLLESPSRGVIKYGAEELTNYSGEQRLAFRRENIGYFYSQLKPIPYLSVEENVAIGLRYRPSKNQHIENKINKILVEFDLAHKRNALPENLTLFARYQLSLATAMISEPAILIADEPGNELDSSHSDEIVHLLHAVQQKSKITLIYSTSSTKQAELATQTLRLKDGRIIMDSY</sequence>
<keyword evidence="4" id="KW-0449">Lipoprotein</keyword>
<keyword evidence="5" id="KW-1185">Reference proteome</keyword>
<dbReference type="InterPro" id="IPR003439">
    <property type="entry name" value="ABC_transporter-like_ATP-bd"/>
</dbReference>
<dbReference type="PANTHER" id="PTHR24220">
    <property type="entry name" value="IMPORT ATP-BINDING PROTEIN"/>
    <property type="match status" value="1"/>
</dbReference>
<dbReference type="GO" id="GO:0005886">
    <property type="term" value="C:plasma membrane"/>
    <property type="evidence" value="ECO:0007669"/>
    <property type="project" value="TreeGrafter"/>
</dbReference>
<dbReference type="GO" id="GO:0016887">
    <property type="term" value="F:ATP hydrolysis activity"/>
    <property type="evidence" value="ECO:0007669"/>
    <property type="project" value="InterPro"/>
</dbReference>
<dbReference type="SUPFAM" id="SSF52540">
    <property type="entry name" value="P-loop containing nucleoside triphosphate hydrolases"/>
    <property type="match status" value="1"/>
</dbReference>
<dbReference type="EMBL" id="OBEB01000008">
    <property type="protein sequence ID" value="SNY58696.1"/>
    <property type="molecule type" value="Genomic_DNA"/>
</dbReference>
<evidence type="ECO:0000256" key="2">
    <source>
        <dbReference type="ARBA" id="ARBA00022840"/>
    </source>
</evidence>
<dbReference type="RefSeq" id="WP_097112643.1">
    <property type="nucleotide sequence ID" value="NZ_OBEB01000008.1"/>
</dbReference>
<evidence type="ECO:0000259" key="3">
    <source>
        <dbReference type="PROSITE" id="PS50893"/>
    </source>
</evidence>
<dbReference type="SMART" id="SM00382">
    <property type="entry name" value="AAA"/>
    <property type="match status" value="1"/>
</dbReference>
<dbReference type="PROSITE" id="PS50893">
    <property type="entry name" value="ABC_TRANSPORTER_2"/>
    <property type="match status" value="1"/>
</dbReference>
<name>A0A285JH42_9GAMM</name>
<dbReference type="InterPro" id="IPR015854">
    <property type="entry name" value="ABC_transpr_LolD-like"/>
</dbReference>
<organism evidence="4 5">
    <name type="scientific">Arsukibacterium tuosuense</name>
    <dbReference type="NCBI Taxonomy" id="1323745"/>
    <lineage>
        <taxon>Bacteria</taxon>
        <taxon>Pseudomonadati</taxon>
        <taxon>Pseudomonadota</taxon>
        <taxon>Gammaproteobacteria</taxon>
        <taxon>Chromatiales</taxon>
        <taxon>Chromatiaceae</taxon>
        <taxon>Arsukibacterium</taxon>
    </lineage>
</organism>
<dbReference type="OrthoDB" id="66958at2"/>
<evidence type="ECO:0000313" key="5">
    <source>
        <dbReference type="Proteomes" id="UP000219353"/>
    </source>
</evidence>
<dbReference type="Gene3D" id="3.40.50.300">
    <property type="entry name" value="P-loop containing nucleotide triphosphate hydrolases"/>
    <property type="match status" value="1"/>
</dbReference>
<dbReference type="GO" id="GO:0022857">
    <property type="term" value="F:transmembrane transporter activity"/>
    <property type="evidence" value="ECO:0007669"/>
    <property type="project" value="TreeGrafter"/>
</dbReference>
<feature type="domain" description="ABC transporter" evidence="3">
    <location>
        <begin position="7"/>
        <end position="229"/>
    </location>
</feature>
<dbReference type="AlphaFoldDB" id="A0A285JH42"/>
<proteinExistence type="predicted"/>